<name>A0A8H6HV40_9AGAR</name>
<sequence>MSSIGYVEDGYAMGGENNFSPGLKLTLAFASGQSTLALSLYEQEIIRSPLLRSLEAARDYTKVAWISLYIEKSTGYLLTWNEVHLLRRCYAEYAFALGIRPIALGGISQSSGPEWVYKWPCPAPIVATLGKGRPTKMIVGIVIKGELSVQPVEAAPDVSCESTWTSLTLVQQEEVSLLFRLKSRVPFSATSPVLVERNGYVASQEEIQIYQVDRSTSVWDAKESVYQFVLKLPRMAVINPDGISVCQPVYGNRTTEQRP</sequence>
<comment type="caution">
    <text evidence="1">The sequence shown here is derived from an EMBL/GenBank/DDBJ whole genome shotgun (WGS) entry which is preliminary data.</text>
</comment>
<gene>
    <name evidence="1" type="ORF">DFP72DRAFT_849883</name>
</gene>
<proteinExistence type="predicted"/>
<dbReference type="Proteomes" id="UP000521943">
    <property type="component" value="Unassembled WGS sequence"/>
</dbReference>
<evidence type="ECO:0000313" key="2">
    <source>
        <dbReference type="Proteomes" id="UP000521943"/>
    </source>
</evidence>
<accession>A0A8H6HV40</accession>
<protein>
    <submittedName>
        <fullName evidence="1">Uncharacterized protein</fullName>
    </submittedName>
</protein>
<reference evidence="1 2" key="1">
    <citation type="submission" date="2020-07" db="EMBL/GenBank/DDBJ databases">
        <title>Comparative genomics of pyrophilous fungi reveals a link between fire events and developmental genes.</title>
        <authorList>
            <consortium name="DOE Joint Genome Institute"/>
            <person name="Steindorff A.S."/>
            <person name="Carver A."/>
            <person name="Calhoun S."/>
            <person name="Stillman K."/>
            <person name="Liu H."/>
            <person name="Lipzen A."/>
            <person name="Pangilinan J."/>
            <person name="Labutti K."/>
            <person name="Bruns T.D."/>
            <person name="Grigoriev I.V."/>
        </authorList>
    </citation>
    <scope>NUCLEOTIDE SEQUENCE [LARGE SCALE GENOMIC DNA]</scope>
    <source>
        <strain evidence="1 2">CBS 144469</strain>
    </source>
</reference>
<organism evidence="1 2">
    <name type="scientific">Ephemerocybe angulata</name>
    <dbReference type="NCBI Taxonomy" id="980116"/>
    <lineage>
        <taxon>Eukaryota</taxon>
        <taxon>Fungi</taxon>
        <taxon>Dikarya</taxon>
        <taxon>Basidiomycota</taxon>
        <taxon>Agaricomycotina</taxon>
        <taxon>Agaricomycetes</taxon>
        <taxon>Agaricomycetidae</taxon>
        <taxon>Agaricales</taxon>
        <taxon>Agaricineae</taxon>
        <taxon>Psathyrellaceae</taxon>
        <taxon>Ephemerocybe</taxon>
    </lineage>
</organism>
<evidence type="ECO:0000313" key="1">
    <source>
        <dbReference type="EMBL" id="KAF6752408.1"/>
    </source>
</evidence>
<dbReference type="AlphaFoldDB" id="A0A8H6HV40"/>
<keyword evidence="2" id="KW-1185">Reference proteome</keyword>
<dbReference type="EMBL" id="JACGCI010000044">
    <property type="protein sequence ID" value="KAF6752408.1"/>
    <property type="molecule type" value="Genomic_DNA"/>
</dbReference>